<sequence>MPPKKKAKSVEEEIPSTAHRDELREAILASSNKEKEGEKSKDKEEEEQSPQELAALLRSQRDGNAQLWQEITELHEEAAALRRETITRPSTQDDSDSDSDAGEEEIESLLQLEQALQAELALLNDPGRDDELADHLLEAIRENAAIANDPETQEESHLRSLDELENTEVALRREIRQLDPANDHGGDKELWEIVTNPGAATKRAKDEPPSMRNNLLMELEQAVASVIAPTDSASGTDSSQPNQSEPTSDFLLEALKTIAARPDRGSAKNKNSTSSTPLGPLSSPPPSSVSSTPSVPTRPLVNAILAILDGTIASSSSEDGDIQIDDIAQALGLPSRDDRDTVQTVVDLLCELGCFERVSRAAVQILI</sequence>
<organism evidence="2 3">
    <name type="scientific">Triparma verrucosa</name>
    <dbReference type="NCBI Taxonomy" id="1606542"/>
    <lineage>
        <taxon>Eukaryota</taxon>
        <taxon>Sar</taxon>
        <taxon>Stramenopiles</taxon>
        <taxon>Ochrophyta</taxon>
        <taxon>Bolidophyceae</taxon>
        <taxon>Parmales</taxon>
        <taxon>Triparmaceae</taxon>
        <taxon>Triparma</taxon>
    </lineage>
</organism>
<dbReference type="Proteomes" id="UP001165160">
    <property type="component" value="Unassembled WGS sequence"/>
</dbReference>
<accession>A0A9W7F143</accession>
<dbReference type="EMBL" id="BRXX01000212">
    <property type="protein sequence ID" value="GMH98150.1"/>
    <property type="molecule type" value="Genomic_DNA"/>
</dbReference>
<dbReference type="AlphaFoldDB" id="A0A9W7F143"/>
<feature type="compositionally biased region" description="Basic and acidic residues" evidence="1">
    <location>
        <begin position="177"/>
        <end position="191"/>
    </location>
</feature>
<gene>
    <name evidence="2" type="ORF">TrVE_jg1189</name>
</gene>
<feature type="region of interest" description="Disordered" evidence="1">
    <location>
        <begin position="1"/>
        <end position="52"/>
    </location>
</feature>
<feature type="region of interest" description="Disordered" evidence="1">
    <location>
        <begin position="80"/>
        <end position="108"/>
    </location>
</feature>
<comment type="caution">
    <text evidence="2">The sequence shown here is derived from an EMBL/GenBank/DDBJ whole genome shotgun (WGS) entry which is preliminary data.</text>
</comment>
<evidence type="ECO:0000313" key="3">
    <source>
        <dbReference type="Proteomes" id="UP001165160"/>
    </source>
</evidence>
<keyword evidence="3" id="KW-1185">Reference proteome</keyword>
<feature type="compositionally biased region" description="Acidic residues" evidence="1">
    <location>
        <begin position="93"/>
        <end position="107"/>
    </location>
</feature>
<evidence type="ECO:0000256" key="1">
    <source>
        <dbReference type="SAM" id="MobiDB-lite"/>
    </source>
</evidence>
<feature type="compositionally biased region" description="Basic and acidic residues" evidence="1">
    <location>
        <begin position="32"/>
        <end position="43"/>
    </location>
</feature>
<evidence type="ECO:0000313" key="2">
    <source>
        <dbReference type="EMBL" id="GMH98150.1"/>
    </source>
</evidence>
<reference evidence="3" key="1">
    <citation type="journal article" date="2023" name="Commun. Biol.">
        <title>Genome analysis of Parmales, the sister group of diatoms, reveals the evolutionary specialization of diatoms from phago-mixotrophs to photoautotrophs.</title>
        <authorList>
            <person name="Ban H."/>
            <person name="Sato S."/>
            <person name="Yoshikawa S."/>
            <person name="Yamada K."/>
            <person name="Nakamura Y."/>
            <person name="Ichinomiya M."/>
            <person name="Sato N."/>
            <person name="Blanc-Mathieu R."/>
            <person name="Endo H."/>
            <person name="Kuwata A."/>
            <person name="Ogata H."/>
        </authorList>
    </citation>
    <scope>NUCLEOTIDE SEQUENCE [LARGE SCALE GENOMIC DNA]</scope>
    <source>
        <strain evidence="3">NIES 3699</strain>
    </source>
</reference>
<name>A0A9W7F143_9STRA</name>
<feature type="compositionally biased region" description="Low complexity" evidence="1">
    <location>
        <begin position="272"/>
        <end position="281"/>
    </location>
</feature>
<feature type="region of interest" description="Disordered" evidence="1">
    <location>
        <begin position="177"/>
        <end position="211"/>
    </location>
</feature>
<feature type="region of interest" description="Disordered" evidence="1">
    <location>
        <begin position="261"/>
        <end position="295"/>
    </location>
</feature>
<proteinExistence type="predicted"/>
<protein>
    <submittedName>
        <fullName evidence="2">Uncharacterized protein</fullName>
    </submittedName>
</protein>